<accession>A0A0E9MXS0</accession>
<protein>
    <submittedName>
        <fullName evidence="1">Uncharacterized protein</fullName>
    </submittedName>
</protein>
<evidence type="ECO:0000313" key="1">
    <source>
        <dbReference type="EMBL" id="GAO42308.1"/>
    </source>
</evidence>
<keyword evidence="2" id="KW-1185">Reference proteome</keyword>
<evidence type="ECO:0000313" key="2">
    <source>
        <dbReference type="Proteomes" id="UP000033121"/>
    </source>
</evidence>
<gene>
    <name evidence="1" type="ORF">FPE01S_01_13210</name>
</gene>
<proteinExistence type="predicted"/>
<organism evidence="1 2">
    <name type="scientific">Flavihumibacter petaseus NBRC 106054</name>
    <dbReference type="NCBI Taxonomy" id="1220578"/>
    <lineage>
        <taxon>Bacteria</taxon>
        <taxon>Pseudomonadati</taxon>
        <taxon>Bacteroidota</taxon>
        <taxon>Chitinophagia</taxon>
        <taxon>Chitinophagales</taxon>
        <taxon>Chitinophagaceae</taxon>
        <taxon>Flavihumibacter</taxon>
    </lineage>
</organism>
<dbReference type="AlphaFoldDB" id="A0A0E9MXS0"/>
<dbReference type="STRING" id="1220578.FPE01S_01_13210"/>
<dbReference type="OrthoDB" id="679544at2"/>
<dbReference type="EMBL" id="BBWV01000001">
    <property type="protein sequence ID" value="GAO42308.1"/>
    <property type="molecule type" value="Genomic_DNA"/>
</dbReference>
<dbReference type="Proteomes" id="UP000033121">
    <property type="component" value="Unassembled WGS sequence"/>
</dbReference>
<reference evidence="1 2" key="1">
    <citation type="submission" date="2015-04" db="EMBL/GenBank/DDBJ databases">
        <title>Whole genome shotgun sequence of Flavihumibacter petaseus NBRC 106054.</title>
        <authorList>
            <person name="Miyazawa S."/>
            <person name="Hosoyama A."/>
            <person name="Hashimoto M."/>
            <person name="Noguchi M."/>
            <person name="Tsuchikane K."/>
            <person name="Ohji S."/>
            <person name="Yamazoe A."/>
            <person name="Ichikawa N."/>
            <person name="Kimura A."/>
            <person name="Fujita N."/>
        </authorList>
    </citation>
    <scope>NUCLEOTIDE SEQUENCE [LARGE SCALE GENOMIC DNA]</scope>
    <source>
        <strain evidence="1 2">NBRC 106054</strain>
    </source>
</reference>
<sequence length="151" mass="17423">MATSFVSVDYHFGFWIHDADHEVFCWALVEVIDNNAGQNFDWLKGSIRDHIYYCSQGFFVGFLTIGMDDFIGNAEDIQKFDIVLKEVEAFFKSKGDVIGVDELNSFQKTENTRHYWFSPLEVVKALKLVSLYREVIHGQMKTTARDPVVIL</sequence>
<comment type="caution">
    <text evidence="1">The sequence shown here is derived from an EMBL/GenBank/DDBJ whole genome shotgun (WGS) entry which is preliminary data.</text>
</comment>
<name>A0A0E9MXS0_9BACT</name>
<dbReference type="RefSeq" id="WP_046368020.1">
    <property type="nucleotide sequence ID" value="NZ_BBWV01000001.1"/>
</dbReference>